<proteinExistence type="predicted"/>
<evidence type="ECO:0000313" key="1">
    <source>
        <dbReference type="EMBL" id="KEF36982.1"/>
    </source>
</evidence>
<evidence type="ECO:0000313" key="2">
    <source>
        <dbReference type="Proteomes" id="UP000027936"/>
    </source>
</evidence>
<dbReference type="SUPFAM" id="SSF102198">
    <property type="entry name" value="Putative cyclase"/>
    <property type="match status" value="1"/>
</dbReference>
<dbReference type="PANTHER" id="PTHR31118:SF12">
    <property type="entry name" value="CYCLASE-LIKE PROTEIN 2"/>
    <property type="match status" value="1"/>
</dbReference>
<dbReference type="PATRIC" id="fig|1348973.3.peg.3616"/>
<dbReference type="OrthoDB" id="9796085at2"/>
<dbReference type="GO" id="GO:0004061">
    <property type="term" value="F:arylformamidase activity"/>
    <property type="evidence" value="ECO:0007669"/>
    <property type="project" value="InterPro"/>
</dbReference>
<dbReference type="PANTHER" id="PTHR31118">
    <property type="entry name" value="CYCLASE-LIKE PROTEIN 2"/>
    <property type="match status" value="1"/>
</dbReference>
<dbReference type="InterPro" id="IPR007325">
    <property type="entry name" value="KFase/CYL"/>
</dbReference>
<sequence>MSVQAGSKDVLSKLAASLISGDVKVIDLAQPLNENTPVIQLPEPFKNASGFKYINLSNYDEAGPGWYWNDFIAGEHCGTHFDAPCHWISGKGKETVDNLDVNKLIGEACIIDVRKQCEENPDFLLSVADILDWEKQYGRISDHSWVILQSGWDQYAQDEEKYFNIGEDGMSHTPGMSVEASKFLAEERNILGFGVETVGTDAGIAATFEPMFPTHHYLAQEGKFGLTQLANIDKLPPTGSIIIVTPLKITDGSGSPVRPIALVSKK</sequence>
<gene>
    <name evidence="1" type="ORF">M670_03736</name>
</gene>
<dbReference type="RefSeq" id="WP_035197340.1">
    <property type="nucleotide sequence ID" value="NZ_JJRY01000019.1"/>
</dbReference>
<dbReference type="InterPro" id="IPR037175">
    <property type="entry name" value="KFase_sf"/>
</dbReference>
<keyword evidence="1" id="KW-0378">Hydrolase</keyword>
<dbReference type="GO" id="GO:0019441">
    <property type="term" value="P:L-tryptophan catabolic process to kynurenine"/>
    <property type="evidence" value="ECO:0007669"/>
    <property type="project" value="InterPro"/>
</dbReference>
<dbReference type="Pfam" id="PF04199">
    <property type="entry name" value="Cyclase"/>
    <property type="match status" value="1"/>
</dbReference>
<accession>A0A072NIA1</accession>
<name>A0A072NIA1_SCHAZ</name>
<protein>
    <submittedName>
        <fullName evidence="1">Putative metal-dependent hydrolase</fullName>
    </submittedName>
</protein>
<comment type="caution">
    <text evidence="1">The sequence shown here is derived from an EMBL/GenBank/DDBJ whole genome shotgun (WGS) entry which is preliminary data.</text>
</comment>
<dbReference type="AlphaFoldDB" id="A0A072NIA1"/>
<organism evidence="1 2">
    <name type="scientific">Schinkia azotoformans MEV2011</name>
    <dbReference type="NCBI Taxonomy" id="1348973"/>
    <lineage>
        <taxon>Bacteria</taxon>
        <taxon>Bacillati</taxon>
        <taxon>Bacillota</taxon>
        <taxon>Bacilli</taxon>
        <taxon>Bacillales</taxon>
        <taxon>Bacillaceae</taxon>
        <taxon>Calidifontibacillus/Schinkia group</taxon>
        <taxon>Schinkia</taxon>
    </lineage>
</organism>
<dbReference type="EMBL" id="JJRY01000019">
    <property type="protein sequence ID" value="KEF36982.1"/>
    <property type="molecule type" value="Genomic_DNA"/>
</dbReference>
<reference evidence="1 2" key="1">
    <citation type="submission" date="2014-04" db="EMBL/GenBank/DDBJ databases">
        <title>Draft genome sequence of Bacillus azotoformans MEV2011, a (co-) denitrifying strain unable to grow in the presence of oxygen.</title>
        <authorList>
            <person name="Nielsen M."/>
            <person name="Schreiber L."/>
            <person name="Finster K."/>
            <person name="Schramm A."/>
        </authorList>
    </citation>
    <scope>NUCLEOTIDE SEQUENCE [LARGE SCALE GENOMIC DNA]</scope>
    <source>
        <strain evidence="1 2">MEV2011</strain>
    </source>
</reference>
<dbReference type="Gene3D" id="3.50.30.50">
    <property type="entry name" value="Putative cyclase"/>
    <property type="match status" value="1"/>
</dbReference>
<dbReference type="Proteomes" id="UP000027936">
    <property type="component" value="Unassembled WGS sequence"/>
</dbReference>